<dbReference type="RefSeq" id="WP_311601727.1">
    <property type="nucleotide sequence ID" value="NZ_JAVREM010000041.1"/>
</dbReference>
<dbReference type="Pfam" id="PF19054">
    <property type="entry name" value="DUF5753"/>
    <property type="match status" value="1"/>
</dbReference>
<dbReference type="Gene3D" id="1.10.260.40">
    <property type="entry name" value="lambda repressor-like DNA-binding domains"/>
    <property type="match status" value="1"/>
</dbReference>
<keyword evidence="3" id="KW-1185">Reference proteome</keyword>
<dbReference type="CDD" id="cd00093">
    <property type="entry name" value="HTH_XRE"/>
    <property type="match status" value="1"/>
</dbReference>
<dbReference type="SMART" id="SM00530">
    <property type="entry name" value="HTH_XRE"/>
    <property type="match status" value="1"/>
</dbReference>
<evidence type="ECO:0000259" key="1">
    <source>
        <dbReference type="PROSITE" id="PS50943"/>
    </source>
</evidence>
<dbReference type="Pfam" id="PF13560">
    <property type="entry name" value="HTH_31"/>
    <property type="match status" value="1"/>
</dbReference>
<proteinExistence type="predicted"/>
<dbReference type="InterPro" id="IPR010982">
    <property type="entry name" value="Lambda_DNA-bd_dom_sf"/>
</dbReference>
<dbReference type="InterPro" id="IPR001387">
    <property type="entry name" value="Cro/C1-type_HTH"/>
</dbReference>
<dbReference type="PROSITE" id="PS50943">
    <property type="entry name" value="HTH_CROC1"/>
    <property type="match status" value="1"/>
</dbReference>
<protein>
    <submittedName>
        <fullName evidence="2">Helix-turn-helix transcriptional regulator</fullName>
    </submittedName>
</protein>
<dbReference type="Proteomes" id="UP001183420">
    <property type="component" value="Unassembled WGS sequence"/>
</dbReference>
<gene>
    <name evidence="2" type="ORF">RNC47_24565</name>
</gene>
<organism evidence="2 3">
    <name type="scientific">Streptomyces millisiae</name>
    <dbReference type="NCBI Taxonomy" id="3075542"/>
    <lineage>
        <taxon>Bacteria</taxon>
        <taxon>Bacillati</taxon>
        <taxon>Actinomycetota</taxon>
        <taxon>Actinomycetes</taxon>
        <taxon>Kitasatosporales</taxon>
        <taxon>Streptomycetaceae</taxon>
        <taxon>Streptomyces</taxon>
    </lineage>
</organism>
<evidence type="ECO:0000313" key="3">
    <source>
        <dbReference type="Proteomes" id="UP001183420"/>
    </source>
</evidence>
<evidence type="ECO:0000313" key="2">
    <source>
        <dbReference type="EMBL" id="MDT0321507.1"/>
    </source>
</evidence>
<dbReference type="EMBL" id="JAVREM010000041">
    <property type="protein sequence ID" value="MDT0321507.1"/>
    <property type="molecule type" value="Genomic_DNA"/>
</dbReference>
<comment type="caution">
    <text evidence="2">The sequence shown here is derived from an EMBL/GenBank/DDBJ whole genome shotgun (WGS) entry which is preliminary data.</text>
</comment>
<dbReference type="InterPro" id="IPR043917">
    <property type="entry name" value="DUF5753"/>
</dbReference>
<accession>A0ABU2LWE8</accession>
<reference evidence="3" key="1">
    <citation type="submission" date="2023-07" db="EMBL/GenBank/DDBJ databases">
        <title>30 novel species of actinomycetes from the DSMZ collection.</title>
        <authorList>
            <person name="Nouioui I."/>
        </authorList>
    </citation>
    <scope>NUCLEOTIDE SEQUENCE [LARGE SCALE GENOMIC DNA]</scope>
    <source>
        <strain evidence="3">DSM 44918</strain>
    </source>
</reference>
<name>A0ABU2LWE8_9ACTN</name>
<sequence length="292" mass="33203">MGLRVNPTQRQRRLGLELRKLREASGLTGPEAGAFIGVGRAHMSHIEAGRTHIPEDKLRTLAEVYGCKSHQLVDELVAMTRTTGKGWWTDFKRVVDDRARDLAELESTATSHRCFQLIYIPGLLQTPAYMRALMENAEPDAPASRIDRYVEFRLRRQEVLRREPPPHYHAVIHEAAFHMRHVGREAMREQIEHLVHLAQRPHVEIQLLPFKAPRYPATSGTALVIYESACPELRTVYVEHPVSSMFLTDDDRISQFSHDFDRLSSVALTPLDPADTSPDSSHGLVQHLLYGL</sequence>
<feature type="domain" description="HTH cro/C1-type" evidence="1">
    <location>
        <begin position="18"/>
        <end position="72"/>
    </location>
</feature>
<dbReference type="SUPFAM" id="SSF47413">
    <property type="entry name" value="lambda repressor-like DNA-binding domains"/>
    <property type="match status" value="1"/>
</dbReference>